<feature type="domain" description="BD-FAE-like" evidence="3">
    <location>
        <begin position="47"/>
        <end position="225"/>
    </location>
</feature>
<dbReference type="Proteomes" id="UP000598271">
    <property type="component" value="Unassembled WGS sequence"/>
</dbReference>
<sequence length="289" mass="32930">MINKLTTLLFRFAALTCWAFSITSCAVRKTADLTYQSATKNLPEQQLDVYAPRKVKSPRPVLVFIHGGNWNSGKKSQYWPMGRNFARKGIVTVIIDYPLSPAANYDDMAKASAKAVQWTVENIGKYGGDTSRLYLSGHSAGGHLAALIGLDDGYFKALSMKNPAAGLVLIDAAGLDMYNYLLEKKYDTDNTYIKTFTNDPKVWKKASPRYFLRENMPPMLIYRGGETYESIEKSTEAFMADYRKFVPNPRYKVLEGKKHVPMIVQFFFPWNRHFPEIVKFVERGEKEQE</sequence>
<evidence type="ECO:0000313" key="4">
    <source>
        <dbReference type="EMBL" id="GHB69771.1"/>
    </source>
</evidence>
<dbReference type="GO" id="GO:0016787">
    <property type="term" value="F:hydrolase activity"/>
    <property type="evidence" value="ECO:0007669"/>
    <property type="project" value="UniProtKB-KW"/>
</dbReference>
<evidence type="ECO:0000256" key="1">
    <source>
        <dbReference type="ARBA" id="ARBA00022801"/>
    </source>
</evidence>
<dbReference type="InterPro" id="IPR049492">
    <property type="entry name" value="BD-FAE-like_dom"/>
</dbReference>
<keyword evidence="5" id="KW-1185">Reference proteome</keyword>
<dbReference type="RefSeq" id="WP_229580790.1">
    <property type="nucleotide sequence ID" value="NZ_BMXF01000002.1"/>
</dbReference>
<comment type="caution">
    <text evidence="4">The sequence shown here is derived from an EMBL/GenBank/DDBJ whole genome shotgun (WGS) entry which is preliminary data.</text>
</comment>
<protein>
    <recommendedName>
        <fullName evidence="3">BD-FAE-like domain-containing protein</fullName>
    </recommendedName>
</protein>
<keyword evidence="1" id="KW-0378">Hydrolase</keyword>
<accession>A0A8J3D2G0</accession>
<dbReference type="PANTHER" id="PTHR48081:SF33">
    <property type="entry name" value="KYNURENINE FORMAMIDASE"/>
    <property type="match status" value="1"/>
</dbReference>
<name>A0A8J3D2G0_9BACT</name>
<feature type="chain" id="PRO_5035181336" description="BD-FAE-like domain-containing protein" evidence="2">
    <location>
        <begin position="20"/>
        <end position="289"/>
    </location>
</feature>
<organism evidence="4 5">
    <name type="scientific">Persicitalea jodogahamensis</name>
    <dbReference type="NCBI Taxonomy" id="402147"/>
    <lineage>
        <taxon>Bacteria</taxon>
        <taxon>Pseudomonadati</taxon>
        <taxon>Bacteroidota</taxon>
        <taxon>Cytophagia</taxon>
        <taxon>Cytophagales</taxon>
        <taxon>Spirosomataceae</taxon>
        <taxon>Persicitalea</taxon>
    </lineage>
</organism>
<feature type="signal peptide" evidence="2">
    <location>
        <begin position="1"/>
        <end position="19"/>
    </location>
</feature>
<dbReference type="EMBL" id="BMXF01000002">
    <property type="protein sequence ID" value="GHB69771.1"/>
    <property type="molecule type" value="Genomic_DNA"/>
</dbReference>
<dbReference type="PANTHER" id="PTHR48081">
    <property type="entry name" value="AB HYDROLASE SUPERFAMILY PROTEIN C4A8.06C"/>
    <property type="match status" value="1"/>
</dbReference>
<keyword evidence="2" id="KW-0732">Signal</keyword>
<dbReference type="SUPFAM" id="SSF53474">
    <property type="entry name" value="alpha/beta-Hydrolases"/>
    <property type="match status" value="1"/>
</dbReference>
<evidence type="ECO:0000259" key="3">
    <source>
        <dbReference type="Pfam" id="PF20434"/>
    </source>
</evidence>
<evidence type="ECO:0000313" key="5">
    <source>
        <dbReference type="Proteomes" id="UP000598271"/>
    </source>
</evidence>
<dbReference type="InterPro" id="IPR029058">
    <property type="entry name" value="AB_hydrolase_fold"/>
</dbReference>
<reference evidence="4 5" key="1">
    <citation type="journal article" date="2014" name="Int. J. Syst. Evol. Microbiol.">
        <title>Complete genome sequence of Corynebacterium casei LMG S-19264T (=DSM 44701T), isolated from a smear-ripened cheese.</title>
        <authorList>
            <consortium name="US DOE Joint Genome Institute (JGI-PGF)"/>
            <person name="Walter F."/>
            <person name="Albersmeier A."/>
            <person name="Kalinowski J."/>
            <person name="Ruckert C."/>
        </authorList>
    </citation>
    <scope>NUCLEOTIDE SEQUENCE [LARGE SCALE GENOMIC DNA]</scope>
    <source>
        <strain evidence="4 5">KCTC 12866</strain>
    </source>
</reference>
<dbReference type="PROSITE" id="PS51257">
    <property type="entry name" value="PROKAR_LIPOPROTEIN"/>
    <property type="match status" value="1"/>
</dbReference>
<dbReference type="AlphaFoldDB" id="A0A8J3D2G0"/>
<dbReference type="Gene3D" id="3.40.50.1820">
    <property type="entry name" value="alpha/beta hydrolase"/>
    <property type="match status" value="1"/>
</dbReference>
<dbReference type="InterPro" id="IPR050300">
    <property type="entry name" value="GDXG_lipolytic_enzyme"/>
</dbReference>
<dbReference type="Pfam" id="PF20434">
    <property type="entry name" value="BD-FAE"/>
    <property type="match status" value="1"/>
</dbReference>
<evidence type="ECO:0000256" key="2">
    <source>
        <dbReference type="SAM" id="SignalP"/>
    </source>
</evidence>
<gene>
    <name evidence="4" type="ORF">GCM10007390_24240</name>
</gene>
<proteinExistence type="predicted"/>